<accession>A0A0F7KPL9</accession>
<dbReference type="OrthoDB" id="7054794at2"/>
<dbReference type="KEGG" id="aay:WYH_00460"/>
<proteinExistence type="predicted"/>
<reference evidence="1" key="1">
    <citation type="submission" date="2015-05" db="EMBL/GenBank/DDBJ databases">
        <title>The complete genome of Altererythrobacter atlanticus strain 26DY36.</title>
        <authorList>
            <person name="Wu Y.-H."/>
            <person name="Cheng H."/>
            <person name="Wu X.-W."/>
        </authorList>
    </citation>
    <scope>NUCLEOTIDE SEQUENCE [LARGE SCALE GENOMIC DNA]</scope>
    <source>
        <strain evidence="1">26DY36</strain>
    </source>
</reference>
<sequence>MIRLGLSLLVSATLIVAPAGAHNSDTEEAPDFSGFWSLNGNQHPFDEELVAKLPANTAIIDDSGFVEFPQGEFGGLELKPDARAKAAQWKPEDEMTLERVCAAPSVVYSIQGPFPFEIHQTPELIVFKYEYFDQVRLIFMDGRDHPPEDAPHSKVGHSIGHWEGDELVIETTHLAPATITNNGLDHSDALRMVERYKLSEDGTQLKATQWFEDPKVLDNNGARYIQWSKQPGNYVFPYDCNPVFALEYQSIEEEDGDGSPAP</sequence>
<evidence type="ECO:0000313" key="2">
    <source>
        <dbReference type="Proteomes" id="UP000034392"/>
    </source>
</evidence>
<dbReference type="PATRIC" id="fig|1267766.3.peg.464"/>
<dbReference type="AlphaFoldDB" id="A0A0F7KPL9"/>
<dbReference type="RefSeq" id="WP_046902539.1">
    <property type="nucleotide sequence ID" value="NZ_CP011452.2"/>
</dbReference>
<dbReference type="Proteomes" id="UP000034392">
    <property type="component" value="Chromosome"/>
</dbReference>
<gene>
    <name evidence="1" type="ORF">WYH_00460</name>
</gene>
<protein>
    <submittedName>
        <fullName evidence="1">Uncharacterized protein</fullName>
    </submittedName>
</protein>
<evidence type="ECO:0000313" key="1">
    <source>
        <dbReference type="EMBL" id="AKH41519.1"/>
    </source>
</evidence>
<keyword evidence="2" id="KW-1185">Reference proteome</keyword>
<dbReference type="EMBL" id="CP011452">
    <property type="protein sequence ID" value="AKH41519.1"/>
    <property type="molecule type" value="Genomic_DNA"/>
</dbReference>
<organism evidence="1 2">
    <name type="scientific">Croceibacterium atlanticum</name>
    <dbReference type="NCBI Taxonomy" id="1267766"/>
    <lineage>
        <taxon>Bacteria</taxon>
        <taxon>Pseudomonadati</taxon>
        <taxon>Pseudomonadota</taxon>
        <taxon>Alphaproteobacteria</taxon>
        <taxon>Sphingomonadales</taxon>
        <taxon>Erythrobacteraceae</taxon>
        <taxon>Croceibacterium</taxon>
    </lineage>
</organism>
<name>A0A0F7KPL9_9SPHN</name>